<name>A0A286TUZ4_9BACT</name>
<keyword evidence="2" id="KW-1185">Reference proteome</keyword>
<dbReference type="Proteomes" id="UP000218542">
    <property type="component" value="Unassembled WGS sequence"/>
</dbReference>
<protein>
    <submittedName>
        <fullName evidence="1">Uncharacterized protein</fullName>
    </submittedName>
</protein>
<dbReference type="EMBL" id="BAOS01000004">
    <property type="protein sequence ID" value="GAX59717.1"/>
    <property type="molecule type" value="Genomic_DNA"/>
</dbReference>
<dbReference type="AlphaFoldDB" id="A0A286TUZ4"/>
<proteinExistence type="predicted"/>
<evidence type="ECO:0000313" key="1">
    <source>
        <dbReference type="EMBL" id="GAX59717.1"/>
    </source>
</evidence>
<reference evidence="2" key="1">
    <citation type="journal article" date="2017" name="Environ. Microbiol. Rep.">
        <title>Genetic Diversity of Marine Anaerobic Ammonium-Oxidizing Bacteria as Revealed by Genomic and Proteomic Analyses of 'Candidatus Scalindua japonica'.</title>
        <authorList>
            <person name="Oshiki M."/>
            <person name="Mizuto K."/>
            <person name="Kimura Z."/>
            <person name="Kindaichi T."/>
            <person name="Satoh H."/>
            <person name="Okabe S."/>
        </authorList>
    </citation>
    <scope>NUCLEOTIDE SEQUENCE [LARGE SCALE GENOMIC DNA]</scope>
    <source>
        <strain evidence="2">husup-a2</strain>
    </source>
</reference>
<comment type="caution">
    <text evidence="1">The sequence shown here is derived from an EMBL/GenBank/DDBJ whole genome shotgun (WGS) entry which is preliminary data.</text>
</comment>
<dbReference type="OrthoDB" id="238921at2"/>
<organism evidence="1 2">
    <name type="scientific">Candidatus Scalindua japonica</name>
    <dbReference type="NCBI Taxonomy" id="1284222"/>
    <lineage>
        <taxon>Bacteria</taxon>
        <taxon>Pseudomonadati</taxon>
        <taxon>Planctomycetota</taxon>
        <taxon>Candidatus Brocadiia</taxon>
        <taxon>Candidatus Brocadiales</taxon>
        <taxon>Candidatus Scalinduaceae</taxon>
        <taxon>Candidatus Scalindua</taxon>
    </lineage>
</organism>
<evidence type="ECO:0000313" key="2">
    <source>
        <dbReference type="Proteomes" id="UP000218542"/>
    </source>
</evidence>
<sequence>MRIQWEDQKQPMLNGSNIHYEMGEKVKAISCGGIGPIHKMVLWCRLVKEINAMRLPVRDLKSNWAYMVIAALAWNLKLGNIRLNITVQCHRVSPGLSQGVQ</sequence>
<gene>
    <name evidence="1" type="ORF">SCALIN_C04_0205</name>
</gene>
<accession>A0A286TUZ4</accession>